<accession>A0A5S4GJD6</accession>
<comment type="caution">
    <text evidence="2">The sequence shown here is derived from an EMBL/GenBank/DDBJ whole genome shotgun (WGS) entry which is preliminary data.</text>
</comment>
<gene>
    <name evidence="2" type="ORF">ETD85_20845</name>
</gene>
<dbReference type="Proteomes" id="UP000306628">
    <property type="component" value="Unassembled WGS sequence"/>
</dbReference>
<evidence type="ECO:0000313" key="3">
    <source>
        <dbReference type="Proteomes" id="UP000306628"/>
    </source>
</evidence>
<reference evidence="2 3" key="1">
    <citation type="submission" date="2019-05" db="EMBL/GenBank/DDBJ databases">
        <title>Draft genome sequence of Nonomuraea zeae DSM 100528.</title>
        <authorList>
            <person name="Saricaoglu S."/>
            <person name="Isik K."/>
        </authorList>
    </citation>
    <scope>NUCLEOTIDE SEQUENCE [LARGE SCALE GENOMIC DNA]</scope>
    <source>
        <strain evidence="2 3">DSM 100528</strain>
    </source>
</reference>
<evidence type="ECO:0000256" key="1">
    <source>
        <dbReference type="SAM" id="MobiDB-lite"/>
    </source>
</evidence>
<evidence type="ECO:0000313" key="2">
    <source>
        <dbReference type="EMBL" id="TMR33057.1"/>
    </source>
</evidence>
<feature type="region of interest" description="Disordered" evidence="1">
    <location>
        <begin position="47"/>
        <end position="68"/>
    </location>
</feature>
<name>A0A5S4GJD6_9ACTN</name>
<dbReference type="AlphaFoldDB" id="A0A5S4GJD6"/>
<protein>
    <submittedName>
        <fullName evidence="2">Uncharacterized protein</fullName>
    </submittedName>
</protein>
<keyword evidence="3" id="KW-1185">Reference proteome</keyword>
<organism evidence="2 3">
    <name type="scientific">Nonomuraea zeae</name>
    <dbReference type="NCBI Taxonomy" id="1642303"/>
    <lineage>
        <taxon>Bacteria</taxon>
        <taxon>Bacillati</taxon>
        <taxon>Actinomycetota</taxon>
        <taxon>Actinomycetes</taxon>
        <taxon>Streptosporangiales</taxon>
        <taxon>Streptosporangiaceae</taxon>
        <taxon>Nonomuraea</taxon>
    </lineage>
</organism>
<sequence>MIQERVEEAGVVAVQRVRQVHQVRVGGAQQVGEGPAARVLPAEQLQQLGLGPAAPPPPAPQPPGRLLQQPVHALRCQRGVADDQAGERLGP</sequence>
<dbReference type="EMBL" id="VCKX01000061">
    <property type="protein sequence ID" value="TMR33057.1"/>
    <property type="molecule type" value="Genomic_DNA"/>
</dbReference>
<feature type="compositionally biased region" description="Pro residues" evidence="1">
    <location>
        <begin position="53"/>
        <end position="63"/>
    </location>
</feature>
<proteinExistence type="predicted"/>